<name>A0A6J5WL46_PRUAR</name>
<protein>
    <recommendedName>
        <fullName evidence="3">Aminotransferase-like plant mobile domain-containing protein</fullName>
    </recommendedName>
</protein>
<dbReference type="AlphaFoldDB" id="A0A6J5WL46"/>
<dbReference type="OrthoDB" id="10490591at2759"/>
<keyword evidence="2" id="KW-1185">Reference proteome</keyword>
<proteinExistence type="predicted"/>
<reference evidence="2" key="1">
    <citation type="journal article" date="2020" name="Genome Biol.">
        <title>Gamete binning: chromosome-level and haplotype-resolved genome assembly enabled by high-throughput single-cell sequencing of gamete genomes.</title>
        <authorList>
            <person name="Campoy J.A."/>
            <person name="Sun H."/>
            <person name="Goel M."/>
            <person name="Jiao W.-B."/>
            <person name="Folz-Donahue K."/>
            <person name="Wang N."/>
            <person name="Rubio M."/>
            <person name="Liu C."/>
            <person name="Kukat C."/>
            <person name="Ruiz D."/>
            <person name="Huettel B."/>
            <person name="Schneeberger K."/>
        </authorList>
    </citation>
    <scope>NUCLEOTIDE SEQUENCE [LARGE SCALE GENOMIC DNA]</scope>
    <source>
        <strain evidence="2">cv. Rojo Pasion</strain>
    </source>
</reference>
<evidence type="ECO:0000313" key="1">
    <source>
        <dbReference type="EMBL" id="CAB4298958.1"/>
    </source>
</evidence>
<evidence type="ECO:0000313" key="2">
    <source>
        <dbReference type="Proteomes" id="UP000507245"/>
    </source>
</evidence>
<dbReference type="Proteomes" id="UP000507245">
    <property type="component" value="Unassembled WGS sequence"/>
</dbReference>
<gene>
    <name evidence="1" type="ORF">ORAREDHAP_LOCUS11934</name>
</gene>
<organism evidence="1 2">
    <name type="scientific">Prunus armeniaca</name>
    <name type="common">Apricot</name>
    <name type="synonym">Armeniaca vulgaris</name>
    <dbReference type="NCBI Taxonomy" id="36596"/>
    <lineage>
        <taxon>Eukaryota</taxon>
        <taxon>Viridiplantae</taxon>
        <taxon>Streptophyta</taxon>
        <taxon>Embryophyta</taxon>
        <taxon>Tracheophyta</taxon>
        <taxon>Spermatophyta</taxon>
        <taxon>Magnoliopsida</taxon>
        <taxon>eudicotyledons</taxon>
        <taxon>Gunneridae</taxon>
        <taxon>Pentapetalae</taxon>
        <taxon>rosids</taxon>
        <taxon>fabids</taxon>
        <taxon>Rosales</taxon>
        <taxon>Rosaceae</taxon>
        <taxon>Amygdaloideae</taxon>
        <taxon>Amygdaleae</taxon>
        <taxon>Prunus</taxon>
    </lineage>
</organism>
<sequence length="194" mass="22071">MAPKCSQTTKVSTTTPSWMSEEEATKHASEFQAVLVQAQSASSVRLYSPLPLMLRGPYRTLLLGPHYTCLIRAPFSYGLEDIDWRSWDAHLEWLGSNPVIPFPEDFLPWADWVDAMFDLFKDKWMLNGHGPMTPIVLDMAAFFGFRPHGLSIDAQEDYDMKNRKVGVPIRAYASEIMHLKAYLGFVMTYQGMAD</sequence>
<dbReference type="EMBL" id="CAEKKB010000002">
    <property type="protein sequence ID" value="CAB4298958.1"/>
    <property type="molecule type" value="Genomic_DNA"/>
</dbReference>
<accession>A0A6J5WL46</accession>
<evidence type="ECO:0008006" key="3">
    <source>
        <dbReference type="Google" id="ProtNLM"/>
    </source>
</evidence>